<protein>
    <submittedName>
        <fullName evidence="2">Uncharacterized protein</fullName>
    </submittedName>
</protein>
<gene>
    <name evidence="2" type="ORF">BBRV_LOCUS85969</name>
</gene>
<proteinExistence type="predicted"/>
<dbReference type="EMBL" id="CADCXW020000291">
    <property type="protein sequence ID" value="CAD1566333.1"/>
    <property type="molecule type" value="Genomic_DNA"/>
</dbReference>
<evidence type="ECO:0000313" key="2">
    <source>
        <dbReference type="EMBL" id="CAD1566333.1"/>
    </source>
</evidence>
<feature type="coiled-coil region" evidence="1">
    <location>
        <begin position="2"/>
        <end position="29"/>
    </location>
</feature>
<dbReference type="AlphaFoldDB" id="A0A6V7KQN2"/>
<accession>A0A6V7KQN2</accession>
<sequence>MIEGLAKNNAQLKTVLENQTSRMREVENDVDYLYSDFEGLHNSHNEEKIKREILAQALLKNSIEINGIPILPDENGLEIVQKLFKLIDVNLQISDVSSCYRQGKNPREFSNGNTLHPGLVVDSVRECDEHTLMANIKTLGKSISSTDLGILNDPPSSVFVNEKLTPYFKRIFFLARREKAAGKIKYVWTRNGLILA</sequence>
<name>A0A6V7KQN2_9HYME</name>
<evidence type="ECO:0000256" key="1">
    <source>
        <dbReference type="SAM" id="Coils"/>
    </source>
</evidence>
<organism evidence="2">
    <name type="scientific">Bracon brevicornis</name>
    <dbReference type="NCBI Taxonomy" id="1563983"/>
    <lineage>
        <taxon>Eukaryota</taxon>
        <taxon>Metazoa</taxon>
        <taxon>Ecdysozoa</taxon>
        <taxon>Arthropoda</taxon>
        <taxon>Hexapoda</taxon>
        <taxon>Insecta</taxon>
        <taxon>Pterygota</taxon>
        <taxon>Neoptera</taxon>
        <taxon>Endopterygota</taxon>
        <taxon>Hymenoptera</taxon>
        <taxon>Apocrita</taxon>
        <taxon>Ichneumonoidea</taxon>
        <taxon>Braconidae</taxon>
        <taxon>Braconinae</taxon>
        <taxon>Bracon</taxon>
    </lineage>
</organism>
<reference evidence="2" key="1">
    <citation type="submission" date="2020-07" db="EMBL/GenBank/DDBJ databases">
        <authorList>
            <person name="Ferguson B K."/>
        </authorList>
    </citation>
    <scope>NUCLEOTIDE SEQUENCE</scope>
    <source>
        <strain evidence="2">L06</strain>
    </source>
</reference>
<keyword evidence="1" id="KW-0175">Coiled coil</keyword>